<dbReference type="InterPro" id="IPR006439">
    <property type="entry name" value="HAD-SF_hydro_IA"/>
</dbReference>
<keyword evidence="3" id="KW-1185">Reference proteome</keyword>
<dbReference type="PANTHER" id="PTHR47478">
    <property type="match status" value="1"/>
</dbReference>
<dbReference type="eggNOG" id="arCOG02291">
    <property type="taxonomic scope" value="Archaea"/>
</dbReference>
<dbReference type="InterPro" id="IPR036412">
    <property type="entry name" value="HAD-like_sf"/>
</dbReference>
<name>L9VYB3_9EURY</name>
<evidence type="ECO:0000256" key="1">
    <source>
        <dbReference type="ARBA" id="ARBA00007958"/>
    </source>
</evidence>
<evidence type="ECO:0000313" key="3">
    <source>
        <dbReference type="Proteomes" id="UP000011599"/>
    </source>
</evidence>
<dbReference type="NCBIfam" id="TIGR01549">
    <property type="entry name" value="HAD-SF-IA-v1"/>
    <property type="match status" value="1"/>
</dbReference>
<dbReference type="SFLD" id="SFLDS00003">
    <property type="entry name" value="Haloacid_Dehalogenase"/>
    <property type="match status" value="1"/>
</dbReference>
<dbReference type="PATRIC" id="fig|1114856.3.peg.1681"/>
<proteinExistence type="inferred from homology"/>
<comment type="caution">
    <text evidence="2">The sequence shown here is derived from an EMBL/GenBank/DDBJ whole genome shotgun (WGS) entry which is preliminary data.</text>
</comment>
<dbReference type="Gene3D" id="3.40.50.1000">
    <property type="entry name" value="HAD superfamily/HAD-like"/>
    <property type="match status" value="1"/>
</dbReference>
<comment type="similarity">
    <text evidence="1">Belongs to the HAD-like hydrolase superfamily.</text>
</comment>
<dbReference type="SFLD" id="SFLDG01129">
    <property type="entry name" value="C1.5:_HAD__Beta-PGM__Phosphata"/>
    <property type="match status" value="1"/>
</dbReference>
<protein>
    <submittedName>
        <fullName evidence="2">HAD-superfamily hydrolase</fullName>
    </submittedName>
</protein>
<dbReference type="GO" id="GO:0016787">
    <property type="term" value="F:hydrolase activity"/>
    <property type="evidence" value="ECO:0007669"/>
    <property type="project" value="UniProtKB-KW"/>
</dbReference>
<keyword evidence="2" id="KW-0378">Hydrolase</keyword>
<dbReference type="InterPro" id="IPR052550">
    <property type="entry name" value="Pyrimidine_5'-ntase_YjjG"/>
</dbReference>
<sequence length="249" mass="28289">MRPDPDPDNRRLVAETLSFDSTSEPEWDVPPVQSREIPLGSVSVLRETMTNAKAIFFDLDGTLLEHRQAYSEILTATFETVEGEAREVWIERYNDVFYELFEAYEPNPVRRAFASIDACSEPDLLMEELRSREAAACEPPDSVHEDLDRLSDGYRLGVLTNGFEDWQRYKLREHDLEQHFETVVASYRAGAHKPCEAPYRLAEAWLPARAYAMVGDDDSDVDGAINAGWTACRYSGGGFAELPDILDWE</sequence>
<dbReference type="AlphaFoldDB" id="L9VYB3"/>
<dbReference type="STRING" id="1114856.GCA_000383975_00679"/>
<dbReference type="InterPro" id="IPR041492">
    <property type="entry name" value="HAD_2"/>
</dbReference>
<dbReference type="Gene3D" id="1.10.150.520">
    <property type="match status" value="1"/>
</dbReference>
<dbReference type="EMBL" id="AOHW01000024">
    <property type="protein sequence ID" value="ELY41992.1"/>
    <property type="molecule type" value="Genomic_DNA"/>
</dbReference>
<reference evidence="2 3" key="1">
    <citation type="journal article" date="2014" name="PLoS Genet.">
        <title>Phylogenetically driven sequencing of extremely halophilic archaea reveals strategies for static and dynamic osmo-response.</title>
        <authorList>
            <person name="Becker E.A."/>
            <person name="Seitzer P.M."/>
            <person name="Tritt A."/>
            <person name="Larsen D."/>
            <person name="Krusor M."/>
            <person name="Yao A.I."/>
            <person name="Wu D."/>
            <person name="Madern D."/>
            <person name="Eisen J.A."/>
            <person name="Darling A.E."/>
            <person name="Facciotti M.T."/>
        </authorList>
    </citation>
    <scope>NUCLEOTIDE SEQUENCE [LARGE SCALE GENOMIC DNA]</scope>
    <source>
        <strain evidence="2 3">GA33</strain>
    </source>
</reference>
<gene>
    <name evidence="2" type="ORF">C496_08059</name>
</gene>
<dbReference type="InterPro" id="IPR023214">
    <property type="entry name" value="HAD_sf"/>
</dbReference>
<dbReference type="Proteomes" id="UP000011599">
    <property type="component" value="Unassembled WGS sequence"/>
</dbReference>
<accession>L9VYB3</accession>
<dbReference type="PANTHER" id="PTHR47478:SF1">
    <property type="entry name" value="PYRIMIDINE 5'-NUCLEOTIDASE YJJG"/>
    <property type="match status" value="1"/>
</dbReference>
<evidence type="ECO:0000313" key="2">
    <source>
        <dbReference type="EMBL" id="ELY41992.1"/>
    </source>
</evidence>
<dbReference type="SUPFAM" id="SSF56784">
    <property type="entry name" value="HAD-like"/>
    <property type="match status" value="1"/>
</dbReference>
<dbReference type="OrthoDB" id="131325at2157"/>
<dbReference type="Pfam" id="PF13419">
    <property type="entry name" value="HAD_2"/>
    <property type="match status" value="1"/>
</dbReference>
<organism evidence="2 3">
    <name type="scientific">Natronorubrum tibetense GA33</name>
    <dbReference type="NCBI Taxonomy" id="1114856"/>
    <lineage>
        <taxon>Archaea</taxon>
        <taxon>Methanobacteriati</taxon>
        <taxon>Methanobacteriota</taxon>
        <taxon>Stenosarchaea group</taxon>
        <taxon>Halobacteria</taxon>
        <taxon>Halobacteriales</taxon>
        <taxon>Natrialbaceae</taxon>
        <taxon>Natronorubrum</taxon>
    </lineage>
</organism>